<dbReference type="EMBL" id="MLCO01000104">
    <property type="protein sequence ID" value="ONG53330.1"/>
    <property type="molecule type" value="Genomic_DNA"/>
</dbReference>
<dbReference type="RefSeq" id="WP_076957680.1">
    <property type="nucleotide sequence ID" value="NZ_MLCO01000104.1"/>
</dbReference>
<protein>
    <submittedName>
        <fullName evidence="1">Uncharacterized protein</fullName>
    </submittedName>
</protein>
<accession>A0A1V2H3A0</accession>
<proteinExistence type="predicted"/>
<dbReference type="Proteomes" id="UP000188879">
    <property type="component" value="Unassembled WGS sequence"/>
</dbReference>
<sequence length="72" mass="8118">MAFVRLTEVSDGEFYINVDKIIFLSENRSAEDQTVIKYGSRHDECLVVEGRVEDVVVKIEAATLQAARRDDG</sequence>
<organism evidence="1 2">
    <name type="scientific">Teichococcus deserti</name>
    <dbReference type="NCBI Taxonomy" id="1817963"/>
    <lineage>
        <taxon>Bacteria</taxon>
        <taxon>Pseudomonadati</taxon>
        <taxon>Pseudomonadota</taxon>
        <taxon>Alphaproteobacteria</taxon>
        <taxon>Acetobacterales</taxon>
        <taxon>Roseomonadaceae</taxon>
        <taxon>Roseomonas</taxon>
    </lineage>
</organism>
<reference evidence="1 2" key="1">
    <citation type="submission" date="2016-10" db="EMBL/GenBank/DDBJ databases">
        <title>Draft Genome sequence of Roseomonas sp. strain M3.</title>
        <authorList>
            <person name="Subhash Y."/>
            <person name="Lee S."/>
        </authorList>
    </citation>
    <scope>NUCLEOTIDE SEQUENCE [LARGE SCALE GENOMIC DNA]</scope>
    <source>
        <strain evidence="1 2">M3</strain>
    </source>
</reference>
<name>A0A1V2H3A0_9PROT</name>
<dbReference type="AlphaFoldDB" id="A0A1V2H3A0"/>
<comment type="caution">
    <text evidence="1">The sequence shown here is derived from an EMBL/GenBank/DDBJ whole genome shotgun (WGS) entry which is preliminary data.</text>
</comment>
<gene>
    <name evidence="1" type="ORF">BKE38_12450</name>
</gene>
<keyword evidence="2" id="KW-1185">Reference proteome</keyword>
<evidence type="ECO:0000313" key="2">
    <source>
        <dbReference type="Proteomes" id="UP000188879"/>
    </source>
</evidence>
<evidence type="ECO:0000313" key="1">
    <source>
        <dbReference type="EMBL" id="ONG53330.1"/>
    </source>
</evidence>